<evidence type="ECO:0000256" key="1">
    <source>
        <dbReference type="SAM" id="Phobius"/>
    </source>
</evidence>
<keyword evidence="1" id="KW-1133">Transmembrane helix</keyword>
<evidence type="ECO:0000313" key="3">
    <source>
        <dbReference type="Proteomes" id="UP000019433"/>
    </source>
</evidence>
<evidence type="ECO:0000313" key="2">
    <source>
        <dbReference type="EMBL" id="AHK63788.1"/>
    </source>
</evidence>
<protein>
    <submittedName>
        <fullName evidence="2">Uncharacterized protein</fullName>
    </submittedName>
</protein>
<dbReference type="PATRIC" id="fig|1229831.3.peg.942"/>
<proteinExistence type="predicted"/>
<reference evidence="2 3" key="1">
    <citation type="journal article" date="2014" name="Syst. Appl. Microbiol.">
        <title>Evidence for the existence of two new members of the family Chlamydiaceae and proposal of Chlamydia avium sp. nov. and Chlamydia gallinacea sp. nov.</title>
        <authorList>
            <person name="Sachse K."/>
            <person name="Laroucau K."/>
            <person name="Riege K."/>
            <person name="Wehner S."/>
            <person name="Dilcher M."/>
            <person name="Creasy H.H."/>
            <person name="Weidmann M."/>
            <person name="Myers G."/>
            <person name="Vorimore F."/>
            <person name="Vicari N."/>
            <person name="Magnino S."/>
            <person name="Liebler-Tenorio E."/>
            <person name="Ruettger A."/>
            <person name="Bavoil P.M."/>
            <person name="Hufert F.T."/>
            <person name="Rossello-Mora R."/>
            <person name="Marz M."/>
        </authorList>
    </citation>
    <scope>NUCLEOTIDE SEQUENCE [LARGE SCALE GENOMIC DNA]</scope>
    <source>
        <strain evidence="2 3">10DC88</strain>
    </source>
</reference>
<keyword evidence="1" id="KW-0812">Transmembrane</keyword>
<name>W8JSH2_9CHLA</name>
<accession>W8JSH2</accession>
<organism evidence="2 3">
    <name type="scientific">Chlamydia avium 10DC88</name>
    <dbReference type="NCBI Taxonomy" id="1229831"/>
    <lineage>
        <taxon>Bacteria</taxon>
        <taxon>Pseudomonadati</taxon>
        <taxon>Chlamydiota</taxon>
        <taxon>Chlamydiia</taxon>
        <taxon>Chlamydiales</taxon>
        <taxon>Chlamydiaceae</taxon>
        <taxon>Chlamydia/Chlamydophila group</taxon>
        <taxon>Chlamydia</taxon>
    </lineage>
</organism>
<dbReference type="EMBL" id="CP006571">
    <property type="protein sequence ID" value="AHK63788.1"/>
    <property type="molecule type" value="Genomic_DNA"/>
</dbReference>
<dbReference type="STRING" id="1229831.M832_09410"/>
<dbReference type="KEGG" id="cav:M832_09410"/>
<keyword evidence="1" id="KW-0472">Membrane</keyword>
<gene>
    <name evidence="2" type="ORF">M832_09410</name>
</gene>
<feature type="transmembrane region" description="Helical" evidence="1">
    <location>
        <begin position="78"/>
        <end position="100"/>
    </location>
</feature>
<dbReference type="AlphaFoldDB" id="W8JSH2"/>
<dbReference type="Proteomes" id="UP000019433">
    <property type="component" value="Chromosome"/>
</dbReference>
<sequence>MVKTDPSCSTIQISLCDRMSVSWRTRFSVRTRYEIASAVAVFGLILSLCGSAAVYAVFTSCIISDLFIQGCISLGLVPIPVAILSLILGIVILLYGIYLLPQQREDFFLPTFG</sequence>
<feature type="transmembrane region" description="Helical" evidence="1">
    <location>
        <begin position="35"/>
        <end position="58"/>
    </location>
</feature>
<dbReference type="HOGENOM" id="CLU_173853_0_0_0"/>